<dbReference type="WBParaSite" id="jg7140">
    <property type="protein sequence ID" value="jg7140"/>
    <property type="gene ID" value="jg7140"/>
</dbReference>
<evidence type="ECO:0000313" key="2">
    <source>
        <dbReference type="Proteomes" id="UP000887574"/>
    </source>
</evidence>
<feature type="region of interest" description="Disordered" evidence="1">
    <location>
        <begin position="69"/>
        <end position="120"/>
    </location>
</feature>
<dbReference type="Proteomes" id="UP000887574">
    <property type="component" value="Unplaced"/>
</dbReference>
<sequence length="269" mass="30428">MLHVKKQLKQEGTVLSSEVYGSPLDSLSLEGGLDKQPLEEYVQSAEQVDLAVEDNKQLKPSATLYLKKASEKMTRQERSEHEQPVDSASKRLGVLHLKKTKKQSNKQTALIPEQPTESEQKWSETQLDLEEHKLTATLHLKQAPKEIQDSESAGTPTASKLATRQEQTDQQPFTGQLSELSRSDGHETQPWEGLVQPYHSGQSWQVVSKQKSEIVPISKPTATSTLKHLLMMEAVRHQSQMTSRWLETLDWQCFIKKEQETAKARSSSF</sequence>
<proteinExistence type="predicted"/>
<keyword evidence="2" id="KW-1185">Reference proteome</keyword>
<feature type="compositionally biased region" description="Polar residues" evidence="1">
    <location>
        <begin position="150"/>
        <end position="180"/>
    </location>
</feature>
<organism evidence="2 3">
    <name type="scientific">Ditylenchus dipsaci</name>
    <dbReference type="NCBI Taxonomy" id="166011"/>
    <lineage>
        <taxon>Eukaryota</taxon>
        <taxon>Metazoa</taxon>
        <taxon>Ecdysozoa</taxon>
        <taxon>Nematoda</taxon>
        <taxon>Chromadorea</taxon>
        <taxon>Rhabditida</taxon>
        <taxon>Tylenchina</taxon>
        <taxon>Tylenchomorpha</taxon>
        <taxon>Sphaerularioidea</taxon>
        <taxon>Anguinidae</taxon>
        <taxon>Anguininae</taxon>
        <taxon>Ditylenchus</taxon>
    </lineage>
</organism>
<accession>A0A915ELF3</accession>
<evidence type="ECO:0000313" key="3">
    <source>
        <dbReference type="WBParaSite" id="jg7140"/>
    </source>
</evidence>
<evidence type="ECO:0000256" key="1">
    <source>
        <dbReference type="SAM" id="MobiDB-lite"/>
    </source>
</evidence>
<protein>
    <submittedName>
        <fullName evidence="3">Uncharacterized protein</fullName>
    </submittedName>
</protein>
<reference evidence="3" key="1">
    <citation type="submission" date="2022-11" db="UniProtKB">
        <authorList>
            <consortium name="WormBaseParasite"/>
        </authorList>
    </citation>
    <scope>IDENTIFICATION</scope>
</reference>
<dbReference type="AlphaFoldDB" id="A0A915ELF3"/>
<feature type="compositionally biased region" description="Basic and acidic residues" evidence="1">
    <location>
        <begin position="69"/>
        <end position="84"/>
    </location>
</feature>
<feature type="region of interest" description="Disordered" evidence="1">
    <location>
        <begin position="141"/>
        <end position="194"/>
    </location>
</feature>
<name>A0A915ELF3_9BILA</name>